<dbReference type="Pfam" id="PF00096">
    <property type="entry name" value="zf-C2H2"/>
    <property type="match status" value="1"/>
</dbReference>
<dbReference type="STRING" id="6265.A0A0B2VZI0"/>
<keyword evidence="10" id="KW-1185">Reference proteome</keyword>
<evidence type="ECO:0000256" key="1">
    <source>
        <dbReference type="ARBA" id="ARBA00022723"/>
    </source>
</evidence>
<feature type="region of interest" description="Disordered" evidence="7">
    <location>
        <begin position="208"/>
        <end position="259"/>
    </location>
</feature>
<reference evidence="9 10" key="1">
    <citation type="submission" date="2014-11" db="EMBL/GenBank/DDBJ databases">
        <title>Genetic blueprint of the zoonotic pathogen Toxocara canis.</title>
        <authorList>
            <person name="Zhu X.-Q."/>
            <person name="Korhonen P.K."/>
            <person name="Cai H."/>
            <person name="Young N.D."/>
            <person name="Nejsum P."/>
            <person name="von Samson-Himmelstjerna G."/>
            <person name="Boag P.R."/>
            <person name="Tan P."/>
            <person name="Li Q."/>
            <person name="Min J."/>
            <person name="Yang Y."/>
            <person name="Wang X."/>
            <person name="Fang X."/>
            <person name="Hall R.S."/>
            <person name="Hofmann A."/>
            <person name="Sternberg P.W."/>
            <person name="Jex A.R."/>
            <person name="Gasser R.B."/>
        </authorList>
    </citation>
    <scope>NUCLEOTIDE SEQUENCE [LARGE SCALE GENOMIC DNA]</scope>
    <source>
        <strain evidence="9">PN_DK_2014</strain>
    </source>
</reference>
<dbReference type="PANTHER" id="PTHR24388">
    <property type="entry name" value="ZINC FINGER PROTEIN"/>
    <property type="match status" value="1"/>
</dbReference>
<feature type="region of interest" description="Disordered" evidence="7">
    <location>
        <begin position="121"/>
        <end position="169"/>
    </location>
</feature>
<feature type="compositionally biased region" description="Low complexity" evidence="7">
    <location>
        <begin position="360"/>
        <end position="371"/>
    </location>
</feature>
<feature type="compositionally biased region" description="Polar residues" evidence="7">
    <location>
        <begin position="139"/>
        <end position="148"/>
    </location>
</feature>
<accession>A0A0B2VZI0</accession>
<dbReference type="Gene3D" id="3.30.160.60">
    <property type="entry name" value="Classic Zinc Finger"/>
    <property type="match status" value="2"/>
</dbReference>
<dbReference type="SMART" id="SM00355">
    <property type="entry name" value="ZnF_C2H2"/>
    <property type="match status" value="2"/>
</dbReference>
<keyword evidence="1" id="KW-0479">Metal-binding</keyword>
<evidence type="ECO:0000256" key="5">
    <source>
        <dbReference type="ARBA" id="ARBA00023242"/>
    </source>
</evidence>
<feature type="compositionally biased region" description="Low complexity" evidence="7">
    <location>
        <begin position="152"/>
        <end position="169"/>
    </location>
</feature>
<sequence length="480" mass="52935">MDRPIVVNSLLCFIHNYRESLLPHELAAVVNNYFSKSAISVAHATLVELLPQHLAANPPSDIIILFDRISTSEQSPVFAAADLNCLPLTLITDEDDSKNELLREIRQLKRFIHDALNGRLDESTPISNSRTPSAEEHSFSTPKSSSYKQQQHHQQQQQQQLNISASSPESPSSVALFNVPCSSAIALAVTSSGNTRCSPVLPYSRPNHCSVTSISGTTTTTTTSSSVSNSNFFNNSNSGGNSNGNNGSHSLKKRTHGCGDRLDATVRKLRKLADKQNEREALDATAHSVWPTQMVDPVAYMNMLRTMTMTATVASHSSIFPAVAKSALSESAICQKNDSSVEVDEKMEEMSNEIEKNSDDSSPSPSDSSNNVDEFSYGTNDLAEKPFTCEHANCHKRFANKFLLKKHQFIHTGLRPHCCPFCGKRFNRKDNLLRHKKTHLANALGSDMTNALGSEELLMQLSAEKPMFKLENEPEDEEEL</sequence>
<evidence type="ECO:0000256" key="4">
    <source>
        <dbReference type="ARBA" id="ARBA00022833"/>
    </source>
</evidence>
<feature type="domain" description="C2H2-type" evidence="8">
    <location>
        <begin position="417"/>
        <end position="439"/>
    </location>
</feature>
<evidence type="ECO:0000313" key="10">
    <source>
        <dbReference type="Proteomes" id="UP000031036"/>
    </source>
</evidence>
<keyword evidence="4" id="KW-0862">Zinc</keyword>
<dbReference type="InterPro" id="IPR013087">
    <property type="entry name" value="Znf_C2H2_type"/>
</dbReference>
<dbReference type="OrthoDB" id="654211at2759"/>
<evidence type="ECO:0000259" key="8">
    <source>
        <dbReference type="PROSITE" id="PS50157"/>
    </source>
</evidence>
<evidence type="ECO:0000256" key="7">
    <source>
        <dbReference type="SAM" id="MobiDB-lite"/>
    </source>
</evidence>
<dbReference type="GO" id="GO:0045893">
    <property type="term" value="P:positive regulation of DNA-templated transcription"/>
    <property type="evidence" value="ECO:0007669"/>
    <property type="project" value="UniProtKB-ARBA"/>
</dbReference>
<dbReference type="PROSITE" id="PS50157">
    <property type="entry name" value="ZINC_FINGER_C2H2_2"/>
    <property type="match status" value="2"/>
</dbReference>
<dbReference type="GO" id="GO:0000981">
    <property type="term" value="F:DNA-binding transcription factor activity, RNA polymerase II-specific"/>
    <property type="evidence" value="ECO:0007669"/>
    <property type="project" value="TreeGrafter"/>
</dbReference>
<feature type="compositionally biased region" description="Acidic residues" evidence="7">
    <location>
        <begin position="341"/>
        <end position="352"/>
    </location>
</feature>
<keyword evidence="2" id="KW-0677">Repeat</keyword>
<gene>
    <name evidence="9" type="ORF">Tcan_10619</name>
</gene>
<dbReference type="AlphaFoldDB" id="A0A0B2VZI0"/>
<evidence type="ECO:0000256" key="2">
    <source>
        <dbReference type="ARBA" id="ARBA00022737"/>
    </source>
</evidence>
<organism evidence="9 10">
    <name type="scientific">Toxocara canis</name>
    <name type="common">Canine roundworm</name>
    <dbReference type="NCBI Taxonomy" id="6265"/>
    <lineage>
        <taxon>Eukaryota</taxon>
        <taxon>Metazoa</taxon>
        <taxon>Ecdysozoa</taxon>
        <taxon>Nematoda</taxon>
        <taxon>Chromadorea</taxon>
        <taxon>Rhabditida</taxon>
        <taxon>Spirurina</taxon>
        <taxon>Ascaridomorpha</taxon>
        <taxon>Ascaridoidea</taxon>
        <taxon>Toxocaridae</taxon>
        <taxon>Toxocara</taxon>
    </lineage>
</organism>
<dbReference type="SUPFAM" id="SSF57667">
    <property type="entry name" value="beta-beta-alpha zinc fingers"/>
    <property type="match status" value="1"/>
</dbReference>
<dbReference type="GO" id="GO:0000978">
    <property type="term" value="F:RNA polymerase II cis-regulatory region sequence-specific DNA binding"/>
    <property type="evidence" value="ECO:0007669"/>
    <property type="project" value="TreeGrafter"/>
</dbReference>
<dbReference type="InterPro" id="IPR036236">
    <property type="entry name" value="Znf_C2H2_sf"/>
</dbReference>
<feature type="region of interest" description="Disordered" evidence="7">
    <location>
        <begin position="338"/>
        <end position="375"/>
    </location>
</feature>
<keyword evidence="3 6" id="KW-0863">Zinc-finger</keyword>
<feature type="domain" description="C2H2-type" evidence="8">
    <location>
        <begin position="387"/>
        <end position="416"/>
    </location>
</feature>
<dbReference type="OMA" id="CEHANCH"/>
<dbReference type="PANTHER" id="PTHR24388:SF53">
    <property type="entry name" value="CHORION TRANSCRIPTION FACTOR CF2-RELATED"/>
    <property type="match status" value="1"/>
</dbReference>
<dbReference type="InterPro" id="IPR050527">
    <property type="entry name" value="Snail/Krueppel_Znf"/>
</dbReference>
<proteinExistence type="predicted"/>
<name>A0A0B2VZI0_TOXCA</name>
<dbReference type="EMBL" id="JPKZ01000628">
    <property type="protein sequence ID" value="KHN86375.1"/>
    <property type="molecule type" value="Genomic_DNA"/>
</dbReference>
<keyword evidence="5" id="KW-0539">Nucleus</keyword>
<evidence type="ECO:0000256" key="6">
    <source>
        <dbReference type="PROSITE-ProRule" id="PRU00042"/>
    </source>
</evidence>
<dbReference type="PROSITE" id="PS00028">
    <property type="entry name" value="ZINC_FINGER_C2H2_1"/>
    <property type="match status" value="2"/>
</dbReference>
<evidence type="ECO:0000256" key="3">
    <source>
        <dbReference type="ARBA" id="ARBA00022771"/>
    </source>
</evidence>
<evidence type="ECO:0000313" key="9">
    <source>
        <dbReference type="EMBL" id="KHN86375.1"/>
    </source>
</evidence>
<dbReference type="FunFam" id="3.30.160.60:FF:001732">
    <property type="entry name" value="Zgc:162936"/>
    <property type="match status" value="1"/>
</dbReference>
<dbReference type="GO" id="GO:0005694">
    <property type="term" value="C:chromosome"/>
    <property type="evidence" value="ECO:0007669"/>
    <property type="project" value="UniProtKB-ARBA"/>
</dbReference>
<dbReference type="Proteomes" id="UP000031036">
    <property type="component" value="Unassembled WGS sequence"/>
</dbReference>
<comment type="caution">
    <text evidence="9">The sequence shown here is derived from an EMBL/GenBank/DDBJ whole genome shotgun (WGS) entry which is preliminary data.</text>
</comment>
<protein>
    <submittedName>
        <fullName evidence="9">Putative zinc finger protein</fullName>
    </submittedName>
</protein>
<dbReference type="GO" id="GO:0008270">
    <property type="term" value="F:zinc ion binding"/>
    <property type="evidence" value="ECO:0007669"/>
    <property type="project" value="UniProtKB-KW"/>
</dbReference>
<feature type="compositionally biased region" description="Low complexity" evidence="7">
    <location>
        <begin position="210"/>
        <end position="248"/>
    </location>
</feature>